<dbReference type="GO" id="GO:0004519">
    <property type="term" value="F:endonuclease activity"/>
    <property type="evidence" value="ECO:0007669"/>
    <property type="project" value="UniProtKB-KW"/>
</dbReference>
<dbReference type="Proteomes" id="UP000242755">
    <property type="component" value="Unassembled WGS sequence"/>
</dbReference>
<dbReference type="Gene3D" id="1.10.30.50">
    <property type="match status" value="1"/>
</dbReference>
<dbReference type="Pfam" id="PF14279">
    <property type="entry name" value="HNH_5"/>
    <property type="match status" value="1"/>
</dbReference>
<dbReference type="InterPro" id="IPR052892">
    <property type="entry name" value="NA-targeting_endonuclease"/>
</dbReference>
<dbReference type="InterPro" id="IPR003615">
    <property type="entry name" value="HNH_nuc"/>
</dbReference>
<keyword evidence="5" id="KW-1185">Reference proteome</keyword>
<dbReference type="RefSeq" id="WP_061942025.1">
    <property type="nucleotide sequence ID" value="NZ_LPXW01000018.1"/>
</dbReference>
<organism evidence="2 5">
    <name type="scientific">Brevibacterium ravenspurgense</name>
    <dbReference type="NCBI Taxonomy" id="479117"/>
    <lineage>
        <taxon>Bacteria</taxon>
        <taxon>Bacillati</taxon>
        <taxon>Actinomycetota</taxon>
        <taxon>Actinomycetes</taxon>
        <taxon>Micrococcales</taxon>
        <taxon>Brevibacteriaceae</taxon>
        <taxon>Brevibacterium</taxon>
    </lineage>
</organism>
<protein>
    <submittedName>
        <fullName evidence="2">CRISPR-associated endonuclease Cas9</fullName>
    </submittedName>
    <submittedName>
        <fullName evidence="3">HNH endonuclease</fullName>
    </submittedName>
</protein>
<keyword evidence="2" id="KW-0378">Hydrolase</keyword>
<dbReference type="EMBL" id="LQQC01000008">
    <property type="protein sequence ID" value="KXZ58933.1"/>
    <property type="molecule type" value="Genomic_DNA"/>
</dbReference>
<gene>
    <name evidence="2" type="primary">cas9</name>
    <name evidence="2" type="ORF">Bravens_00806</name>
    <name evidence="3" type="ORF">CYJ40_10300</name>
</gene>
<evidence type="ECO:0000259" key="1">
    <source>
        <dbReference type="SMART" id="SM00507"/>
    </source>
</evidence>
<dbReference type="SMART" id="SM00507">
    <property type="entry name" value="HNHc"/>
    <property type="match status" value="1"/>
</dbReference>
<dbReference type="PANTHER" id="PTHR33877">
    <property type="entry name" value="SLL1193 PROTEIN"/>
    <property type="match status" value="1"/>
</dbReference>
<sequence>MKTLVLNAGYEPMSVVSFKRAVVLVLAGRATVLAASGARVRSEHLDIEQPAVILLTRYIRPPVGRVTQPSRKAVLRRDHNRCGYCGKPAGTIDHILPRSRGGQNTWENLVACCRDCNNRKADRTPQEMGWQLQVTPRPPDYGSCWLRDLERPAPAWQPFLNLAEHGELTSVA</sequence>
<keyword evidence="2" id="KW-0255">Endonuclease</keyword>
<dbReference type="PANTHER" id="PTHR33877:SF2">
    <property type="entry name" value="OS07G0170200 PROTEIN"/>
    <property type="match status" value="1"/>
</dbReference>
<evidence type="ECO:0000313" key="3">
    <source>
        <dbReference type="EMBL" id="PKY69510.1"/>
    </source>
</evidence>
<proteinExistence type="predicted"/>
<dbReference type="Proteomes" id="UP000243589">
    <property type="component" value="Unassembled WGS sequence"/>
</dbReference>
<name>A0A150H9Z2_9MICO</name>
<evidence type="ECO:0000313" key="5">
    <source>
        <dbReference type="Proteomes" id="UP000243589"/>
    </source>
</evidence>
<keyword evidence="2" id="KW-0540">Nuclease</keyword>
<dbReference type="STRING" id="1176165.GCA_001584405_00731"/>
<accession>A0A150H9Z2</accession>
<reference evidence="3 4" key="2">
    <citation type="submission" date="2017-12" db="EMBL/GenBank/DDBJ databases">
        <title>Phylogenetic diversity of female urinary microbiome.</title>
        <authorList>
            <person name="Thomas-White K."/>
            <person name="Wolfe A.J."/>
        </authorList>
    </citation>
    <scope>NUCLEOTIDE SEQUENCE [LARGE SCALE GENOMIC DNA]</scope>
    <source>
        <strain evidence="3 4">UMB0426</strain>
    </source>
</reference>
<evidence type="ECO:0000313" key="2">
    <source>
        <dbReference type="EMBL" id="KXZ58933.1"/>
    </source>
</evidence>
<dbReference type="InterPro" id="IPR029471">
    <property type="entry name" value="HNH_5"/>
</dbReference>
<evidence type="ECO:0000313" key="4">
    <source>
        <dbReference type="Proteomes" id="UP000242755"/>
    </source>
</evidence>
<dbReference type="AlphaFoldDB" id="A0A150H9Z2"/>
<dbReference type="PATRIC" id="fig|479117.4.peg.807"/>
<feature type="domain" description="HNH nuclease" evidence="1">
    <location>
        <begin position="69"/>
        <end position="118"/>
    </location>
</feature>
<reference evidence="2 5" key="1">
    <citation type="submission" date="2016-01" db="EMBL/GenBank/DDBJ databases">
        <title>Use of Whole Genome Sequencing to ascertain that Brevibacterium massiliense (Roux, Raoult 2009) is a later heterotypic synonym of Brevibacterium ravenspurgense (Mages 2008).</title>
        <authorList>
            <person name="Bernier A.-M."/>
            <person name="Burdz T."/>
            <person name="Huynh C."/>
            <person name="Pachecho A.L."/>
            <person name="Wiebe D."/>
            <person name="Bonner C."/>
            <person name="Bernard K."/>
        </authorList>
    </citation>
    <scope>NUCLEOTIDE SEQUENCE [LARGE SCALE GENOMIC DNA]</scope>
    <source>
        <strain evidence="2 5">CCUG56047</strain>
    </source>
</reference>
<dbReference type="CDD" id="cd00085">
    <property type="entry name" value="HNHc"/>
    <property type="match status" value="1"/>
</dbReference>
<comment type="caution">
    <text evidence="2">The sequence shown here is derived from an EMBL/GenBank/DDBJ whole genome shotgun (WGS) entry which is preliminary data.</text>
</comment>
<dbReference type="EMBL" id="PKGO01000011">
    <property type="protein sequence ID" value="PKY69510.1"/>
    <property type="molecule type" value="Genomic_DNA"/>
</dbReference>